<dbReference type="GO" id="GO:0030246">
    <property type="term" value="F:carbohydrate binding"/>
    <property type="evidence" value="ECO:0007669"/>
    <property type="project" value="UniProtKB-ARBA"/>
</dbReference>
<protein>
    <submittedName>
        <fullName evidence="6">Sugar ABC transporter substrate-binding protein</fullName>
    </submittedName>
</protein>
<organism evidence="6 7">
    <name type="scientific">Agathobaculum butyriciproducens</name>
    <dbReference type="NCBI Taxonomy" id="1628085"/>
    <lineage>
        <taxon>Bacteria</taxon>
        <taxon>Bacillati</taxon>
        <taxon>Bacillota</taxon>
        <taxon>Clostridia</taxon>
        <taxon>Eubacteriales</taxon>
        <taxon>Butyricicoccaceae</taxon>
        <taxon>Agathobaculum</taxon>
    </lineage>
</organism>
<dbReference type="GO" id="GO:0030313">
    <property type="term" value="C:cell envelope"/>
    <property type="evidence" value="ECO:0007669"/>
    <property type="project" value="UniProtKB-SubCell"/>
</dbReference>
<comment type="caution">
    <text evidence="6">The sequence shown here is derived from an EMBL/GenBank/DDBJ whole genome shotgun (WGS) entry which is preliminary data.</text>
</comment>
<proteinExistence type="inferred from homology"/>
<dbReference type="AlphaFoldDB" id="A0AAW4VYW3"/>
<dbReference type="Gene3D" id="3.40.50.2300">
    <property type="match status" value="2"/>
</dbReference>
<evidence type="ECO:0000256" key="1">
    <source>
        <dbReference type="ARBA" id="ARBA00004196"/>
    </source>
</evidence>
<evidence type="ECO:0000259" key="5">
    <source>
        <dbReference type="Pfam" id="PF13407"/>
    </source>
</evidence>
<evidence type="ECO:0000256" key="3">
    <source>
        <dbReference type="ARBA" id="ARBA00022729"/>
    </source>
</evidence>
<dbReference type="PANTHER" id="PTHR46847:SF1">
    <property type="entry name" value="D-ALLOSE-BINDING PERIPLASMIC PROTEIN-RELATED"/>
    <property type="match status" value="1"/>
</dbReference>
<feature type="domain" description="Periplasmic binding protein" evidence="5">
    <location>
        <begin position="33"/>
        <end position="292"/>
    </location>
</feature>
<dbReference type="InterPro" id="IPR025997">
    <property type="entry name" value="SBP_2_dom"/>
</dbReference>
<gene>
    <name evidence="6" type="ORF">LKD22_03990</name>
</gene>
<name>A0AAW4VYW3_9FIRM</name>
<dbReference type="EMBL" id="JAJEPX010000007">
    <property type="protein sequence ID" value="MCC2176293.1"/>
    <property type="molecule type" value="Genomic_DNA"/>
</dbReference>
<evidence type="ECO:0000256" key="4">
    <source>
        <dbReference type="SAM" id="SignalP"/>
    </source>
</evidence>
<accession>A0AAW4VYW3</accession>
<dbReference type="SUPFAM" id="SSF53822">
    <property type="entry name" value="Periplasmic binding protein-like I"/>
    <property type="match status" value="1"/>
</dbReference>
<feature type="chain" id="PRO_5043419707" evidence="4">
    <location>
        <begin position="22"/>
        <end position="324"/>
    </location>
</feature>
<dbReference type="Proteomes" id="UP001298753">
    <property type="component" value="Unassembled WGS sequence"/>
</dbReference>
<dbReference type="CDD" id="cd01536">
    <property type="entry name" value="PBP1_ABC_sugar_binding-like"/>
    <property type="match status" value="1"/>
</dbReference>
<dbReference type="RefSeq" id="WP_227600293.1">
    <property type="nucleotide sequence ID" value="NZ_JAJEPX010000007.1"/>
</dbReference>
<reference evidence="6 7" key="1">
    <citation type="submission" date="2021-10" db="EMBL/GenBank/DDBJ databases">
        <title>Anaerobic single-cell dispensing facilitates the cultivation of human gut bacteria.</title>
        <authorList>
            <person name="Afrizal A."/>
        </authorList>
    </citation>
    <scope>NUCLEOTIDE SEQUENCE [LARGE SCALE GENOMIC DNA]</scope>
    <source>
        <strain evidence="6 7">CLA-AA-H270</strain>
    </source>
</reference>
<keyword evidence="7" id="KW-1185">Reference proteome</keyword>
<keyword evidence="3 4" id="KW-0732">Signal</keyword>
<dbReference type="GeneID" id="98659574"/>
<sequence>MNRRMIAAALACLACTAGLSACSLTGTGDTHHIAVIIKHAGEHFQNVMAGAEACASEHPNVTIDIQFPSSADDSAEQLDLFRSALDDDSVDAVVISPMQSGPLSAAAESTDKPIIALDTDFTSDKKLSFVGTGNEAAAKSGGLAAMKKAKSNGADKPQAVILTGAQGDETHEARLRGYRSAVEQAGGTVLEVQYCDAEPDRAAAAMEAVMQKYPQGVDALLVTSDDMALAAIKCIWDNNSAVYQKTVICGFDGNQAAVEALDRGELTVDIAQQGYEMGYKAVEAALDALEGKSVESVIDSGSEVITADNIDAYIADCREKGLWS</sequence>
<dbReference type="InterPro" id="IPR028082">
    <property type="entry name" value="Peripla_BP_I"/>
</dbReference>
<evidence type="ECO:0000313" key="7">
    <source>
        <dbReference type="Proteomes" id="UP001298753"/>
    </source>
</evidence>
<evidence type="ECO:0000313" key="6">
    <source>
        <dbReference type="EMBL" id="MCC2176293.1"/>
    </source>
</evidence>
<evidence type="ECO:0000256" key="2">
    <source>
        <dbReference type="ARBA" id="ARBA00007639"/>
    </source>
</evidence>
<feature type="signal peptide" evidence="4">
    <location>
        <begin position="1"/>
        <end position="21"/>
    </location>
</feature>
<comment type="subcellular location">
    <subcellularLocation>
        <location evidence="1">Cell envelope</location>
    </subcellularLocation>
</comment>
<dbReference type="PANTHER" id="PTHR46847">
    <property type="entry name" value="D-ALLOSE-BINDING PERIPLASMIC PROTEIN-RELATED"/>
    <property type="match status" value="1"/>
</dbReference>
<dbReference type="Pfam" id="PF13407">
    <property type="entry name" value="Peripla_BP_4"/>
    <property type="match status" value="1"/>
</dbReference>
<dbReference type="PROSITE" id="PS51257">
    <property type="entry name" value="PROKAR_LIPOPROTEIN"/>
    <property type="match status" value="1"/>
</dbReference>
<comment type="similarity">
    <text evidence="2">Belongs to the bacterial solute-binding protein 2 family.</text>
</comment>